<dbReference type="AlphaFoldDB" id="A0A317PWP4"/>
<dbReference type="RefSeq" id="WP_211320567.1">
    <property type="nucleotide sequence ID" value="NZ_QGTS01000012.1"/>
</dbReference>
<reference evidence="3 4" key="1">
    <citation type="submission" date="2018-05" db="EMBL/GenBank/DDBJ databases">
        <title>Genomic Encyclopedia of Type Strains, Phase IV (KMG-IV): sequencing the most valuable type-strain genomes for metagenomic binning, comparative biology and taxonomic classification.</title>
        <authorList>
            <person name="Goeker M."/>
        </authorList>
    </citation>
    <scope>NUCLEOTIDE SEQUENCE [LARGE SCALE GENOMIC DNA]</scope>
    <source>
        <strain evidence="3 4">DSM 19579</strain>
    </source>
</reference>
<dbReference type="InterPro" id="IPR054075">
    <property type="entry name" value="Gp53-like_C"/>
</dbReference>
<dbReference type="Proteomes" id="UP000246744">
    <property type="component" value="Unassembled WGS sequence"/>
</dbReference>
<evidence type="ECO:0000259" key="2">
    <source>
        <dbReference type="Pfam" id="PF21882"/>
    </source>
</evidence>
<sequence length="210" mass="21578">MHRIDTSTAQADKFGEGKNGFTGGNPQTGELPTALDADYFDSIQEEISGVIEAAGIALDKTQRNQLLTALPLLFLSRANPFADIAADGAAAIATSLANLGLGDIALAGVCTGVLDDAGHIDIPMVINGEKKKLIIQWGSTSTTTSGATVTLPTTFPTKYCAGVGCETGAYASIKVVAIIPLSLSTIGVYGRAAGTSTLANTNVKWIVIGY</sequence>
<name>A0A317PWP4_9ENTR</name>
<proteinExistence type="predicted"/>
<keyword evidence="4" id="KW-1185">Reference proteome</keyword>
<protein>
    <recommendedName>
        <fullName evidence="2">Putative tail fiber protein gp53-like C-terminal domain-containing protein</fullName>
    </recommendedName>
</protein>
<feature type="domain" description="Putative tail fiber protein gp53-like C-terminal" evidence="2">
    <location>
        <begin position="133"/>
        <end position="210"/>
    </location>
</feature>
<accession>A0A317PWP4</accession>
<feature type="region of interest" description="Disordered" evidence="1">
    <location>
        <begin position="1"/>
        <end position="28"/>
    </location>
</feature>
<gene>
    <name evidence="3" type="ORF">DES37_112156</name>
</gene>
<dbReference type="Pfam" id="PF21882">
    <property type="entry name" value="Gp53-like_C"/>
    <property type="match status" value="1"/>
</dbReference>
<dbReference type="EMBL" id="QGTS01000012">
    <property type="protein sequence ID" value="PWW05890.1"/>
    <property type="molecule type" value="Genomic_DNA"/>
</dbReference>
<organism evidence="3 4">
    <name type="scientific">Mangrovibacter plantisponsor</name>
    <dbReference type="NCBI Taxonomy" id="451513"/>
    <lineage>
        <taxon>Bacteria</taxon>
        <taxon>Pseudomonadati</taxon>
        <taxon>Pseudomonadota</taxon>
        <taxon>Gammaproteobacteria</taxon>
        <taxon>Enterobacterales</taxon>
        <taxon>Enterobacteriaceae</taxon>
        <taxon>Mangrovibacter</taxon>
    </lineage>
</organism>
<evidence type="ECO:0000313" key="3">
    <source>
        <dbReference type="EMBL" id="PWW05890.1"/>
    </source>
</evidence>
<evidence type="ECO:0000313" key="4">
    <source>
        <dbReference type="Proteomes" id="UP000246744"/>
    </source>
</evidence>
<feature type="compositionally biased region" description="Polar residues" evidence="1">
    <location>
        <begin position="1"/>
        <end position="10"/>
    </location>
</feature>
<evidence type="ECO:0000256" key="1">
    <source>
        <dbReference type="SAM" id="MobiDB-lite"/>
    </source>
</evidence>
<dbReference type="Gene3D" id="2.60.40.3940">
    <property type="match status" value="1"/>
</dbReference>
<comment type="caution">
    <text evidence="3">The sequence shown here is derived from an EMBL/GenBank/DDBJ whole genome shotgun (WGS) entry which is preliminary data.</text>
</comment>